<reference evidence="2" key="1">
    <citation type="journal article" date="2014" name="Int. J. Syst. Evol. Microbiol.">
        <title>Complete genome sequence of Corynebacterium casei LMG S-19264T (=DSM 44701T), isolated from a smear-ripened cheese.</title>
        <authorList>
            <consortium name="US DOE Joint Genome Institute (JGI-PGF)"/>
            <person name="Walter F."/>
            <person name="Albersmeier A."/>
            <person name="Kalinowski J."/>
            <person name="Ruckert C."/>
        </authorList>
    </citation>
    <scope>NUCLEOTIDE SEQUENCE</scope>
    <source>
        <strain evidence="2">VKM Ac-1447</strain>
    </source>
</reference>
<accession>A0A9W6M284</accession>
<feature type="signal peptide" evidence="1">
    <location>
        <begin position="1"/>
        <end position="22"/>
    </location>
</feature>
<dbReference type="PROSITE" id="PS51257">
    <property type="entry name" value="PROKAR_LIPOPROTEIN"/>
    <property type="match status" value="1"/>
</dbReference>
<keyword evidence="3" id="KW-1185">Reference proteome</keyword>
<feature type="chain" id="PRO_5040765399" description="Lipoprotein" evidence="1">
    <location>
        <begin position="23"/>
        <end position="169"/>
    </location>
</feature>
<evidence type="ECO:0008006" key="4">
    <source>
        <dbReference type="Google" id="ProtNLM"/>
    </source>
</evidence>
<gene>
    <name evidence="2" type="ORF">GCM10017586_02240</name>
</gene>
<evidence type="ECO:0000256" key="1">
    <source>
        <dbReference type="SAM" id="SignalP"/>
    </source>
</evidence>
<evidence type="ECO:0000313" key="3">
    <source>
        <dbReference type="Proteomes" id="UP001142317"/>
    </source>
</evidence>
<organism evidence="2 3">
    <name type="scientific">Microbacterium imperiale</name>
    <dbReference type="NCBI Taxonomy" id="33884"/>
    <lineage>
        <taxon>Bacteria</taxon>
        <taxon>Bacillati</taxon>
        <taxon>Actinomycetota</taxon>
        <taxon>Actinomycetes</taxon>
        <taxon>Micrococcales</taxon>
        <taxon>Microbacteriaceae</taxon>
        <taxon>Microbacterium</taxon>
    </lineage>
</organism>
<protein>
    <recommendedName>
        <fullName evidence="4">Lipoprotein</fullName>
    </recommendedName>
</protein>
<dbReference type="AlphaFoldDB" id="A0A9W6M284"/>
<dbReference type="Proteomes" id="UP001142317">
    <property type="component" value="Unassembled WGS sequence"/>
</dbReference>
<comment type="caution">
    <text evidence="2">The sequence shown here is derived from an EMBL/GenBank/DDBJ whole genome shotgun (WGS) entry which is preliminary data.</text>
</comment>
<evidence type="ECO:0000313" key="2">
    <source>
        <dbReference type="EMBL" id="GLJ78542.1"/>
    </source>
</evidence>
<reference evidence="2" key="2">
    <citation type="submission" date="2023-01" db="EMBL/GenBank/DDBJ databases">
        <authorList>
            <person name="Sun Q."/>
            <person name="Evtushenko L."/>
        </authorList>
    </citation>
    <scope>NUCLEOTIDE SEQUENCE</scope>
    <source>
        <strain evidence="2">VKM Ac-1447</strain>
    </source>
</reference>
<sequence>MVKPRGRAAAMAVVLSMMPTLGGCTVAAEPTPTYDEVRSQTRAAVSTVTALFPDGVDYVSRDELEPFGCGGDEAPLGNGAEGTAFFTERGEAVVPASFDAEAFVLGLPDALGEDWTATEPRDGLPFVSFTMTYLPDHVDIAVNASTLEGETLINITARSQCGQLSATQR</sequence>
<keyword evidence="1" id="KW-0732">Signal</keyword>
<proteinExistence type="predicted"/>
<dbReference type="EMBL" id="BSEO01000001">
    <property type="protein sequence ID" value="GLJ78542.1"/>
    <property type="molecule type" value="Genomic_DNA"/>
</dbReference>
<name>A0A9W6M284_9MICO</name>